<comment type="caution">
    <text evidence="2">The sequence shown here is derived from an EMBL/GenBank/DDBJ whole genome shotgun (WGS) entry which is preliminary data.</text>
</comment>
<evidence type="ECO:0000313" key="2">
    <source>
        <dbReference type="EMBL" id="CAD8100931.1"/>
    </source>
</evidence>
<evidence type="ECO:0000256" key="1">
    <source>
        <dbReference type="SAM" id="SignalP"/>
    </source>
</evidence>
<dbReference type="EMBL" id="CAJJDN010000075">
    <property type="protein sequence ID" value="CAD8100931.1"/>
    <property type="molecule type" value="Genomic_DNA"/>
</dbReference>
<keyword evidence="1" id="KW-0732">Signal</keyword>
<sequence length="452" mass="52172">MINIFLNVVILCAKSQWVTIYTLTPRGECSPYSINYLFFFLPPHSMLKISVGYNSGVKITPDIPWLGSGDQSVVSSAFNTYPWDCLFHTYYTLLNHHSSSLTIVVSILIQGSISILKCPQDCIYCQGPDAKCILYFLKFATFWFTTIETEGWIVDNNIEMKTSSFYTIKLAGGQDNLLANQTLDRIFQNIPPHFQIQIQFKLWTFSQYNVSYVFSFDDNQYQIEQKLSTSQKVGIQNIEIQMDHSSSQLKLKLQSISNNEHSWGLNTFDFYIAKCIIYCEKCFGPSIQECTLCIKGWMYFKDNCLPIPLILVSLIIKAKPTLQNQNQNVPFHISIDEGKKYIQDVGLNNVEIDQNFGNITFTIQANCFSKEKIEGSFKSCYQCFTQSQYTQIHYCNQNINFITYFVTFSIEIDSQLQFIINLQDNFCEAYQVIQAYDQVIEFLIFKITKSNS</sequence>
<dbReference type="PANTHER" id="PTHR39767">
    <property type="entry name" value="CALCIUM/CALMODULIN-BINDING MEMBRANE PROTEIN PCM4-RELATED"/>
    <property type="match status" value="1"/>
</dbReference>
<dbReference type="PANTHER" id="PTHR39767:SF2">
    <property type="entry name" value="CHROMOSOME UNDETERMINED SCAFFOLD_1, WHOLE GENOME SHOTGUN SEQUENCE"/>
    <property type="match status" value="1"/>
</dbReference>
<evidence type="ECO:0000313" key="3">
    <source>
        <dbReference type="Proteomes" id="UP000692954"/>
    </source>
</evidence>
<dbReference type="OrthoDB" id="326244at2759"/>
<accession>A0A8S1PDQ0</accession>
<keyword evidence="3" id="KW-1185">Reference proteome</keyword>
<dbReference type="Proteomes" id="UP000692954">
    <property type="component" value="Unassembled WGS sequence"/>
</dbReference>
<organism evidence="2 3">
    <name type="scientific">Paramecium sonneborni</name>
    <dbReference type="NCBI Taxonomy" id="65129"/>
    <lineage>
        <taxon>Eukaryota</taxon>
        <taxon>Sar</taxon>
        <taxon>Alveolata</taxon>
        <taxon>Ciliophora</taxon>
        <taxon>Intramacronucleata</taxon>
        <taxon>Oligohymenophorea</taxon>
        <taxon>Peniculida</taxon>
        <taxon>Parameciidae</taxon>
        <taxon>Paramecium</taxon>
    </lineage>
</organism>
<dbReference type="AlphaFoldDB" id="A0A8S1PDQ0"/>
<feature type="signal peptide" evidence="1">
    <location>
        <begin position="1"/>
        <end position="15"/>
    </location>
</feature>
<name>A0A8S1PDQ0_9CILI</name>
<reference evidence="2" key="1">
    <citation type="submission" date="2021-01" db="EMBL/GenBank/DDBJ databases">
        <authorList>
            <consortium name="Genoscope - CEA"/>
            <person name="William W."/>
        </authorList>
    </citation>
    <scope>NUCLEOTIDE SEQUENCE</scope>
</reference>
<feature type="chain" id="PRO_5035757862" evidence="1">
    <location>
        <begin position="16"/>
        <end position="452"/>
    </location>
</feature>
<proteinExistence type="predicted"/>
<protein>
    <submittedName>
        <fullName evidence="2">Uncharacterized protein</fullName>
    </submittedName>
</protein>
<gene>
    <name evidence="2" type="ORF">PSON_ATCC_30995.1.T0750011</name>
</gene>